<reference evidence="2" key="3">
    <citation type="submission" date="2015-04" db="UniProtKB">
        <authorList>
            <consortium name="EnsemblPlants"/>
        </authorList>
    </citation>
    <scope>IDENTIFICATION</scope>
    <source>
        <strain evidence="2">cv. Jemalong A17</strain>
    </source>
</reference>
<dbReference type="AlphaFoldDB" id="G7IY29"/>
<reference evidence="1 3" key="2">
    <citation type="journal article" date="2014" name="BMC Genomics">
        <title>An improved genome release (version Mt4.0) for the model legume Medicago truncatula.</title>
        <authorList>
            <person name="Tang H."/>
            <person name="Krishnakumar V."/>
            <person name="Bidwell S."/>
            <person name="Rosen B."/>
            <person name="Chan A."/>
            <person name="Zhou S."/>
            <person name="Gentzbittel L."/>
            <person name="Childs K.L."/>
            <person name="Yandell M."/>
            <person name="Gundlach H."/>
            <person name="Mayer K.F."/>
            <person name="Schwartz D.C."/>
            <person name="Town C.D."/>
        </authorList>
    </citation>
    <scope>GENOME REANNOTATION</scope>
    <source>
        <strain evidence="2 3">cv. Jemalong A17</strain>
    </source>
</reference>
<proteinExistence type="predicted"/>
<dbReference type="EnsemblPlants" id="AES70371">
    <property type="protein sequence ID" value="AES70371"/>
    <property type="gene ID" value="MTR_3g052340"/>
</dbReference>
<evidence type="ECO:0000313" key="3">
    <source>
        <dbReference type="Proteomes" id="UP000002051"/>
    </source>
</evidence>
<reference evidence="1 3" key="1">
    <citation type="journal article" date="2011" name="Nature">
        <title>The Medicago genome provides insight into the evolution of rhizobial symbioses.</title>
        <authorList>
            <person name="Young N.D."/>
            <person name="Debelle F."/>
            <person name="Oldroyd G.E."/>
            <person name="Geurts R."/>
            <person name="Cannon S.B."/>
            <person name="Udvardi M.K."/>
            <person name="Benedito V.A."/>
            <person name="Mayer K.F."/>
            <person name="Gouzy J."/>
            <person name="Schoof H."/>
            <person name="Van de Peer Y."/>
            <person name="Proost S."/>
            <person name="Cook D.R."/>
            <person name="Meyers B.C."/>
            <person name="Spannagl M."/>
            <person name="Cheung F."/>
            <person name="De Mita S."/>
            <person name="Krishnakumar V."/>
            <person name="Gundlach H."/>
            <person name="Zhou S."/>
            <person name="Mudge J."/>
            <person name="Bharti A.K."/>
            <person name="Murray J.D."/>
            <person name="Naoumkina M.A."/>
            <person name="Rosen B."/>
            <person name="Silverstein K.A."/>
            <person name="Tang H."/>
            <person name="Rombauts S."/>
            <person name="Zhao P.X."/>
            <person name="Zhou P."/>
            <person name="Barbe V."/>
            <person name="Bardou P."/>
            <person name="Bechner M."/>
            <person name="Bellec A."/>
            <person name="Berger A."/>
            <person name="Berges H."/>
            <person name="Bidwell S."/>
            <person name="Bisseling T."/>
            <person name="Choisne N."/>
            <person name="Couloux A."/>
            <person name="Denny R."/>
            <person name="Deshpande S."/>
            <person name="Dai X."/>
            <person name="Doyle J.J."/>
            <person name="Dudez A.M."/>
            <person name="Farmer A.D."/>
            <person name="Fouteau S."/>
            <person name="Franken C."/>
            <person name="Gibelin C."/>
            <person name="Gish J."/>
            <person name="Goldstein S."/>
            <person name="Gonzalez A.J."/>
            <person name="Green P.J."/>
            <person name="Hallab A."/>
            <person name="Hartog M."/>
            <person name="Hua A."/>
            <person name="Humphray S.J."/>
            <person name="Jeong D.H."/>
            <person name="Jing Y."/>
            <person name="Jocker A."/>
            <person name="Kenton S.M."/>
            <person name="Kim D.J."/>
            <person name="Klee K."/>
            <person name="Lai H."/>
            <person name="Lang C."/>
            <person name="Lin S."/>
            <person name="Macmil S.L."/>
            <person name="Magdelenat G."/>
            <person name="Matthews L."/>
            <person name="McCorrison J."/>
            <person name="Monaghan E.L."/>
            <person name="Mun J.H."/>
            <person name="Najar F.Z."/>
            <person name="Nicholson C."/>
            <person name="Noirot C."/>
            <person name="O'Bleness M."/>
            <person name="Paule C.R."/>
            <person name="Poulain J."/>
            <person name="Prion F."/>
            <person name="Qin B."/>
            <person name="Qu C."/>
            <person name="Retzel E.F."/>
            <person name="Riddle C."/>
            <person name="Sallet E."/>
            <person name="Samain S."/>
            <person name="Samson N."/>
            <person name="Sanders I."/>
            <person name="Saurat O."/>
            <person name="Scarpelli C."/>
            <person name="Schiex T."/>
            <person name="Segurens B."/>
            <person name="Severin A.J."/>
            <person name="Sherrier D.J."/>
            <person name="Shi R."/>
            <person name="Sims S."/>
            <person name="Singer S.R."/>
            <person name="Sinharoy S."/>
            <person name="Sterck L."/>
            <person name="Viollet A."/>
            <person name="Wang B.B."/>
            <person name="Wang K."/>
            <person name="Wang M."/>
            <person name="Wang X."/>
            <person name="Warfsmann J."/>
            <person name="Weissenbach J."/>
            <person name="White D.D."/>
            <person name="White J.D."/>
            <person name="Wiley G.B."/>
            <person name="Wincker P."/>
            <person name="Xing Y."/>
            <person name="Yang L."/>
            <person name="Yao Z."/>
            <person name="Ying F."/>
            <person name="Zhai J."/>
            <person name="Zhou L."/>
            <person name="Zuber A."/>
            <person name="Denarie J."/>
            <person name="Dixon R.A."/>
            <person name="May G.D."/>
            <person name="Schwartz D.C."/>
            <person name="Rogers J."/>
            <person name="Quetier F."/>
            <person name="Town C.D."/>
            <person name="Roe B.A."/>
        </authorList>
    </citation>
    <scope>NUCLEOTIDE SEQUENCE [LARGE SCALE GENOMIC DNA]</scope>
    <source>
        <strain evidence="1">A17</strain>
        <strain evidence="2 3">cv. Jemalong A17</strain>
    </source>
</reference>
<protein>
    <submittedName>
        <fullName evidence="1">Transmembrane protein, putative</fullName>
    </submittedName>
</protein>
<evidence type="ECO:0000313" key="2">
    <source>
        <dbReference type="EnsemblPlants" id="AES70371"/>
    </source>
</evidence>
<accession>G7IY29</accession>
<keyword evidence="3" id="KW-1185">Reference proteome</keyword>
<sequence length="119" mass="13112">MVGDVTLTGSSDISKHFVNHFKNLFNNNSHIQNNGMVEEVIPSNYRPIAIANFKFNFSSSLGMGRITGKYMEVKDGDGEGETRPHPTSLPCLQTQQTIPIIMMTTMVATLGTIYLNCAN</sequence>
<dbReference type="HOGENOM" id="CLU_2064962_0_0_1"/>
<gene>
    <name evidence="1" type="ordered locus">MTR_3g052340</name>
</gene>
<keyword evidence="1" id="KW-0472">Membrane</keyword>
<evidence type="ECO:0000313" key="1">
    <source>
        <dbReference type="EMBL" id="AES70371.1"/>
    </source>
</evidence>
<organism evidence="1 3">
    <name type="scientific">Medicago truncatula</name>
    <name type="common">Barrel medic</name>
    <name type="synonym">Medicago tribuloides</name>
    <dbReference type="NCBI Taxonomy" id="3880"/>
    <lineage>
        <taxon>Eukaryota</taxon>
        <taxon>Viridiplantae</taxon>
        <taxon>Streptophyta</taxon>
        <taxon>Embryophyta</taxon>
        <taxon>Tracheophyta</taxon>
        <taxon>Spermatophyta</taxon>
        <taxon>Magnoliopsida</taxon>
        <taxon>eudicotyledons</taxon>
        <taxon>Gunneridae</taxon>
        <taxon>Pentapetalae</taxon>
        <taxon>rosids</taxon>
        <taxon>fabids</taxon>
        <taxon>Fabales</taxon>
        <taxon>Fabaceae</taxon>
        <taxon>Papilionoideae</taxon>
        <taxon>50 kb inversion clade</taxon>
        <taxon>NPAAA clade</taxon>
        <taxon>Hologalegina</taxon>
        <taxon>IRL clade</taxon>
        <taxon>Trifolieae</taxon>
        <taxon>Medicago</taxon>
    </lineage>
</organism>
<name>G7IY29_MEDTR</name>
<dbReference type="Proteomes" id="UP000002051">
    <property type="component" value="Chromosome 3"/>
</dbReference>
<keyword evidence="1" id="KW-0812">Transmembrane</keyword>
<dbReference type="EMBL" id="CM001219">
    <property type="protein sequence ID" value="AES70371.1"/>
    <property type="molecule type" value="Genomic_DNA"/>
</dbReference>
<dbReference type="PaxDb" id="3880-AES70371"/>